<dbReference type="AlphaFoldDB" id="W9QJ11"/>
<sequence>MAHKQVRRSTGETLKLASRALGDYQMCGMLAKSINLVTSKAVYRWSALPLRKLKLNPNAVV</sequence>
<reference evidence="2" key="1">
    <citation type="submission" date="2013-01" db="EMBL/GenBank/DDBJ databases">
        <title>Draft Genome Sequence of a Mulberry Tree, Morus notabilis C.K. Schneid.</title>
        <authorList>
            <person name="He N."/>
            <person name="Zhao S."/>
        </authorList>
    </citation>
    <scope>NUCLEOTIDE SEQUENCE</scope>
</reference>
<dbReference type="EMBL" id="KE343687">
    <property type="protein sequence ID" value="EXB38307.1"/>
    <property type="molecule type" value="Genomic_DNA"/>
</dbReference>
<name>W9QJ11_9ROSA</name>
<gene>
    <name evidence="1" type="ORF">L484_013940</name>
</gene>
<dbReference type="Proteomes" id="UP000030645">
    <property type="component" value="Unassembled WGS sequence"/>
</dbReference>
<accession>W9QJ11</accession>
<evidence type="ECO:0000313" key="1">
    <source>
        <dbReference type="EMBL" id="EXB38307.1"/>
    </source>
</evidence>
<evidence type="ECO:0000313" key="2">
    <source>
        <dbReference type="Proteomes" id="UP000030645"/>
    </source>
</evidence>
<keyword evidence="2" id="KW-1185">Reference proteome</keyword>
<organism evidence="1 2">
    <name type="scientific">Morus notabilis</name>
    <dbReference type="NCBI Taxonomy" id="981085"/>
    <lineage>
        <taxon>Eukaryota</taxon>
        <taxon>Viridiplantae</taxon>
        <taxon>Streptophyta</taxon>
        <taxon>Embryophyta</taxon>
        <taxon>Tracheophyta</taxon>
        <taxon>Spermatophyta</taxon>
        <taxon>Magnoliopsida</taxon>
        <taxon>eudicotyledons</taxon>
        <taxon>Gunneridae</taxon>
        <taxon>Pentapetalae</taxon>
        <taxon>rosids</taxon>
        <taxon>fabids</taxon>
        <taxon>Rosales</taxon>
        <taxon>Moraceae</taxon>
        <taxon>Moreae</taxon>
        <taxon>Morus</taxon>
    </lineage>
</organism>
<protein>
    <submittedName>
        <fullName evidence="1">Uncharacterized protein</fullName>
    </submittedName>
</protein>
<proteinExistence type="predicted"/>